<evidence type="ECO:0000256" key="2">
    <source>
        <dbReference type="SAM" id="Phobius"/>
    </source>
</evidence>
<feature type="transmembrane region" description="Helical" evidence="2">
    <location>
        <begin position="12"/>
        <end position="32"/>
    </location>
</feature>
<accession>A0A2T5C1J5</accession>
<keyword evidence="2" id="KW-1133">Transmembrane helix</keyword>
<dbReference type="Gene3D" id="2.40.50.100">
    <property type="match status" value="1"/>
</dbReference>
<keyword evidence="6" id="KW-1185">Reference proteome</keyword>
<dbReference type="PANTHER" id="PTHR30438">
    <property type="entry name" value="36 KDA ANTIGEN-RELATED"/>
    <property type="match status" value="1"/>
</dbReference>
<keyword evidence="1" id="KW-0175">Coiled coil</keyword>
<evidence type="ECO:0000313" key="5">
    <source>
        <dbReference type="EMBL" id="PTN08505.1"/>
    </source>
</evidence>
<proteinExistence type="predicted"/>
<evidence type="ECO:0000259" key="3">
    <source>
        <dbReference type="Pfam" id="PF25917"/>
    </source>
</evidence>
<dbReference type="Pfam" id="PF25954">
    <property type="entry name" value="Beta-barrel_RND_2"/>
    <property type="match status" value="1"/>
</dbReference>
<dbReference type="EMBL" id="QAAD01000008">
    <property type="protein sequence ID" value="PTN08505.1"/>
    <property type="molecule type" value="Genomic_DNA"/>
</dbReference>
<dbReference type="InterPro" id="IPR058792">
    <property type="entry name" value="Beta-barrel_RND_2"/>
</dbReference>
<feature type="domain" description="CusB-like beta-barrel" evidence="4">
    <location>
        <begin position="244"/>
        <end position="294"/>
    </location>
</feature>
<comment type="caution">
    <text evidence="5">The sequence shown here is derived from an EMBL/GenBank/DDBJ whole genome shotgun (WGS) entry which is preliminary data.</text>
</comment>
<dbReference type="SUPFAM" id="SSF111369">
    <property type="entry name" value="HlyD-like secretion proteins"/>
    <property type="match status" value="2"/>
</dbReference>
<feature type="coiled-coil region" evidence="1">
    <location>
        <begin position="151"/>
        <end position="207"/>
    </location>
</feature>
<gene>
    <name evidence="5" type="ORF">C8N47_10862</name>
</gene>
<dbReference type="InterPro" id="IPR058625">
    <property type="entry name" value="MdtA-like_BSH"/>
</dbReference>
<feature type="domain" description="Multidrug resistance protein MdtA-like barrel-sandwich hybrid" evidence="3">
    <location>
        <begin position="47"/>
        <end position="239"/>
    </location>
</feature>
<organism evidence="5 6">
    <name type="scientific">Mangrovibacterium marinum</name>
    <dbReference type="NCBI Taxonomy" id="1639118"/>
    <lineage>
        <taxon>Bacteria</taxon>
        <taxon>Pseudomonadati</taxon>
        <taxon>Bacteroidota</taxon>
        <taxon>Bacteroidia</taxon>
        <taxon>Marinilabiliales</taxon>
        <taxon>Prolixibacteraceae</taxon>
        <taxon>Mangrovibacterium</taxon>
    </lineage>
</organism>
<evidence type="ECO:0000259" key="4">
    <source>
        <dbReference type="Pfam" id="PF25954"/>
    </source>
</evidence>
<dbReference type="Pfam" id="PF25917">
    <property type="entry name" value="BSH_RND"/>
    <property type="match status" value="1"/>
</dbReference>
<dbReference type="PANTHER" id="PTHR30438:SF1">
    <property type="entry name" value="36 KDA ANTIGEN"/>
    <property type="match status" value="1"/>
</dbReference>
<keyword evidence="2" id="KW-0472">Membrane</keyword>
<protein>
    <submittedName>
        <fullName evidence="5">HlyD family secretion protein</fullName>
    </submittedName>
</protein>
<dbReference type="Gene3D" id="2.40.30.170">
    <property type="match status" value="1"/>
</dbReference>
<evidence type="ECO:0000256" key="1">
    <source>
        <dbReference type="SAM" id="Coils"/>
    </source>
</evidence>
<dbReference type="AlphaFoldDB" id="A0A2T5C1J5"/>
<keyword evidence="2" id="KW-0812">Transmembrane</keyword>
<evidence type="ECO:0000313" key="6">
    <source>
        <dbReference type="Proteomes" id="UP000243525"/>
    </source>
</evidence>
<dbReference type="Proteomes" id="UP000243525">
    <property type="component" value="Unassembled WGS sequence"/>
</dbReference>
<sequence length="333" mass="36860">MKNDMKKNQKSNMLIAAILVVVVLALAFWFMLKPKVYYIQGQVEAKQVRVSPEIPGKILELKVEEGDAVVPGQLLAVMKTTTIDAKLQQAQAAHDAALAQLEKAQSGARTEQITAAYNLWQQAEAASQLADKTYERVTNLYQENVLPEQKRDEAYTQKVALRKQADAAKANYEMAKNGTRSEDKKAAEALVQQARGAVSEVESYKNEAQVLAPVAGEVQEVIPEAGELVNAGYPIVNIIDLDDVWVILNIREDLMNKLRKGAQFEAIIPALGNEKVQLVVRNIAPLADFATWTATRAQGDFDRRTFQIKAYPVAKTKDLRPGMSVLVEQSILE</sequence>
<name>A0A2T5C1J5_9BACT</name>
<reference evidence="5 6" key="1">
    <citation type="submission" date="2018-04" db="EMBL/GenBank/DDBJ databases">
        <title>Genomic Encyclopedia of Archaeal and Bacterial Type Strains, Phase II (KMG-II): from individual species to whole genera.</title>
        <authorList>
            <person name="Goeker M."/>
        </authorList>
    </citation>
    <scope>NUCLEOTIDE SEQUENCE [LARGE SCALE GENOMIC DNA]</scope>
    <source>
        <strain evidence="5 6">DSM 28823</strain>
    </source>
</reference>